<reference evidence="2 3" key="1">
    <citation type="journal article" date="2024" name="G3 (Bethesda)">
        <title>Genome assembly of Hibiscus sabdariffa L. provides insights into metabolisms of medicinal natural products.</title>
        <authorList>
            <person name="Kim T."/>
        </authorList>
    </citation>
    <scope>NUCLEOTIDE SEQUENCE [LARGE SCALE GENOMIC DNA]</scope>
    <source>
        <strain evidence="2">TK-2024</strain>
        <tissue evidence="2">Old leaves</tissue>
    </source>
</reference>
<name>A0ABR2TVV3_9ROSI</name>
<gene>
    <name evidence="2" type="ORF">V6N11_016592</name>
</gene>
<keyword evidence="3" id="KW-1185">Reference proteome</keyword>
<feature type="signal peptide" evidence="1">
    <location>
        <begin position="1"/>
        <end position="22"/>
    </location>
</feature>
<keyword evidence="1" id="KW-0732">Signal</keyword>
<feature type="chain" id="PRO_5046262918" evidence="1">
    <location>
        <begin position="23"/>
        <end position="83"/>
    </location>
</feature>
<protein>
    <submittedName>
        <fullName evidence="2">Uncharacterized protein</fullName>
    </submittedName>
</protein>
<sequence length="83" mass="9446">MDHAKCLVAALLLPMIVSFVLLSNGCREIQTAGKIAIQTAIETMIRSESFNNVMERLKRFKSRVFLLISDPECLLVTRLQPRR</sequence>
<evidence type="ECO:0000313" key="3">
    <source>
        <dbReference type="Proteomes" id="UP001396334"/>
    </source>
</evidence>
<dbReference type="EMBL" id="JBBPBN010000004">
    <property type="protein sequence ID" value="KAK9041492.1"/>
    <property type="molecule type" value="Genomic_DNA"/>
</dbReference>
<evidence type="ECO:0000313" key="2">
    <source>
        <dbReference type="EMBL" id="KAK9041492.1"/>
    </source>
</evidence>
<organism evidence="2 3">
    <name type="scientific">Hibiscus sabdariffa</name>
    <name type="common">roselle</name>
    <dbReference type="NCBI Taxonomy" id="183260"/>
    <lineage>
        <taxon>Eukaryota</taxon>
        <taxon>Viridiplantae</taxon>
        <taxon>Streptophyta</taxon>
        <taxon>Embryophyta</taxon>
        <taxon>Tracheophyta</taxon>
        <taxon>Spermatophyta</taxon>
        <taxon>Magnoliopsida</taxon>
        <taxon>eudicotyledons</taxon>
        <taxon>Gunneridae</taxon>
        <taxon>Pentapetalae</taxon>
        <taxon>rosids</taxon>
        <taxon>malvids</taxon>
        <taxon>Malvales</taxon>
        <taxon>Malvaceae</taxon>
        <taxon>Malvoideae</taxon>
        <taxon>Hibiscus</taxon>
    </lineage>
</organism>
<comment type="caution">
    <text evidence="2">The sequence shown here is derived from an EMBL/GenBank/DDBJ whole genome shotgun (WGS) entry which is preliminary data.</text>
</comment>
<evidence type="ECO:0000256" key="1">
    <source>
        <dbReference type="SAM" id="SignalP"/>
    </source>
</evidence>
<proteinExistence type="predicted"/>
<dbReference type="Proteomes" id="UP001396334">
    <property type="component" value="Unassembled WGS sequence"/>
</dbReference>
<accession>A0ABR2TVV3</accession>